<dbReference type="AlphaFoldDB" id="A0A8D8GVG5"/>
<dbReference type="EMBL" id="HBUE01182062">
    <property type="protein sequence ID" value="CAG6520903.1"/>
    <property type="molecule type" value="Transcribed_RNA"/>
</dbReference>
<feature type="region of interest" description="Disordered" evidence="1">
    <location>
        <begin position="103"/>
        <end position="132"/>
    </location>
</feature>
<sequence>MQGRPGPLKRPQSPKTRTRRGRTPDRVPPDGLRRRVDPKASQKRYLLLPRVPGGAHQQHALHGGRDQQHLRCNVHNLRPKRHRGPDEGIPRAGQLIPAAARPRIGQGSDQEPRIHLPATGSDRPRVTLPDDGPARIVLPVRANPERVPRRLQAGAIVNALEEGKVLICIAIGEYTKTLHPRLQISKHKSGAID</sequence>
<proteinExistence type="predicted"/>
<evidence type="ECO:0000313" key="2">
    <source>
        <dbReference type="EMBL" id="CAG6520903.1"/>
    </source>
</evidence>
<organism evidence="2">
    <name type="scientific">Culex pipiens</name>
    <name type="common">House mosquito</name>
    <dbReference type="NCBI Taxonomy" id="7175"/>
    <lineage>
        <taxon>Eukaryota</taxon>
        <taxon>Metazoa</taxon>
        <taxon>Ecdysozoa</taxon>
        <taxon>Arthropoda</taxon>
        <taxon>Hexapoda</taxon>
        <taxon>Insecta</taxon>
        <taxon>Pterygota</taxon>
        <taxon>Neoptera</taxon>
        <taxon>Endopterygota</taxon>
        <taxon>Diptera</taxon>
        <taxon>Nematocera</taxon>
        <taxon>Culicoidea</taxon>
        <taxon>Culicidae</taxon>
        <taxon>Culicinae</taxon>
        <taxon>Culicini</taxon>
        <taxon>Culex</taxon>
        <taxon>Culex</taxon>
    </lineage>
</organism>
<name>A0A8D8GVG5_CULPI</name>
<evidence type="ECO:0000256" key="1">
    <source>
        <dbReference type="SAM" id="MobiDB-lite"/>
    </source>
</evidence>
<feature type="region of interest" description="Disordered" evidence="1">
    <location>
        <begin position="1"/>
        <end position="69"/>
    </location>
</feature>
<dbReference type="EMBL" id="HBUE01287678">
    <property type="protein sequence ID" value="CAG6572470.1"/>
    <property type="molecule type" value="Transcribed_RNA"/>
</dbReference>
<feature type="compositionally biased region" description="Basic and acidic residues" evidence="1">
    <location>
        <begin position="22"/>
        <end position="40"/>
    </location>
</feature>
<accession>A0A8D8GVG5</accession>
<reference evidence="2" key="1">
    <citation type="submission" date="2021-05" db="EMBL/GenBank/DDBJ databases">
        <authorList>
            <person name="Alioto T."/>
            <person name="Alioto T."/>
            <person name="Gomez Garrido J."/>
        </authorList>
    </citation>
    <scope>NUCLEOTIDE SEQUENCE</scope>
</reference>
<protein>
    <submittedName>
        <fullName evidence="2">(northern house mosquito) hypothetical protein</fullName>
    </submittedName>
</protein>